<reference evidence="1" key="1">
    <citation type="submission" date="2021-01" db="EMBL/GenBank/DDBJ databases">
        <authorList>
            <person name="Corre E."/>
            <person name="Pelletier E."/>
            <person name="Niang G."/>
            <person name="Scheremetjew M."/>
            <person name="Finn R."/>
            <person name="Kale V."/>
            <person name="Holt S."/>
            <person name="Cochrane G."/>
            <person name="Meng A."/>
            <person name="Brown T."/>
            <person name="Cohen L."/>
        </authorList>
    </citation>
    <scope>NUCLEOTIDE SEQUENCE</scope>
    <source>
        <strain evidence="1">CCMP645</strain>
    </source>
</reference>
<evidence type="ECO:0000313" key="1">
    <source>
        <dbReference type="EMBL" id="CAE0752381.1"/>
    </source>
</evidence>
<dbReference type="EMBL" id="HBIZ01008550">
    <property type="protein sequence ID" value="CAE0752381.1"/>
    <property type="molecule type" value="Transcribed_RNA"/>
</dbReference>
<dbReference type="InterPro" id="IPR011042">
    <property type="entry name" value="6-blade_b-propeller_TolB-like"/>
</dbReference>
<organism evidence="1">
    <name type="scientific">Chrysotila carterae</name>
    <name type="common">Marine alga</name>
    <name type="synonym">Syracosphaera carterae</name>
    <dbReference type="NCBI Taxonomy" id="13221"/>
    <lineage>
        <taxon>Eukaryota</taxon>
        <taxon>Haptista</taxon>
        <taxon>Haptophyta</taxon>
        <taxon>Prymnesiophyceae</taxon>
        <taxon>Isochrysidales</taxon>
        <taxon>Isochrysidaceae</taxon>
        <taxon>Chrysotila</taxon>
    </lineage>
</organism>
<protein>
    <recommendedName>
        <fullName evidence="2">F-box domain-containing protein</fullName>
    </recommendedName>
</protein>
<evidence type="ECO:0008006" key="2">
    <source>
        <dbReference type="Google" id="ProtNLM"/>
    </source>
</evidence>
<sequence length="369" mass="40013">MLDSITHKNIMAGQMLGTGPAPCKVVRLQSKAAIPADNVLINADLMSKVTHLLSLPELAKAGTVSKAWYGFCQNERERRNVIKFSRSFGESAFFRKVRTRVEVQPSPSKVCPHELLDPSAVVPLSNGQVCVLDRCRRYPLKIFDGTGRFVRSLGALNVLGPKFMSPSAAACDPRFLYVCDGPGINKLTFSGKLLAESRHACPGDAIGIAECDDMLYVLAHDASPDTNVCDVLTFRKSSLELVHALNVNVACATGIAHMDGELFIGTQSELLAYSLEGVFLRRVTHLRVLPHQPQPFVAVDGLIFLAEGDWLRVIAAKGDAVQVVRRPNARFCSVGADGHRVLALETGSPEAAINGESVVRKVHAFNCLV</sequence>
<accession>A0A7S4B368</accession>
<name>A0A7S4B368_CHRCT</name>
<dbReference type="AlphaFoldDB" id="A0A7S4B368"/>
<dbReference type="SUPFAM" id="SSF63825">
    <property type="entry name" value="YWTD domain"/>
    <property type="match status" value="1"/>
</dbReference>
<dbReference type="Gene3D" id="2.120.10.30">
    <property type="entry name" value="TolB, C-terminal domain"/>
    <property type="match status" value="1"/>
</dbReference>
<gene>
    <name evidence="1" type="ORF">PCAR00345_LOCUS4966</name>
</gene>
<proteinExistence type="predicted"/>